<organism evidence="2 3">
    <name type="scientific">Amborella trichopoda</name>
    <dbReference type="NCBI Taxonomy" id="13333"/>
    <lineage>
        <taxon>Eukaryota</taxon>
        <taxon>Viridiplantae</taxon>
        <taxon>Streptophyta</taxon>
        <taxon>Embryophyta</taxon>
        <taxon>Tracheophyta</taxon>
        <taxon>Spermatophyta</taxon>
        <taxon>Magnoliopsida</taxon>
        <taxon>Amborellales</taxon>
        <taxon>Amborellaceae</taxon>
        <taxon>Amborella</taxon>
    </lineage>
</organism>
<proteinExistence type="predicted"/>
<dbReference type="AlphaFoldDB" id="U5D7Q2"/>
<evidence type="ECO:0000313" key="3">
    <source>
        <dbReference type="Proteomes" id="UP000017836"/>
    </source>
</evidence>
<feature type="compositionally biased region" description="Basic and acidic residues" evidence="1">
    <location>
        <begin position="170"/>
        <end position="191"/>
    </location>
</feature>
<dbReference type="HOGENOM" id="CLU_101536_0_0_1"/>
<protein>
    <submittedName>
        <fullName evidence="2">Uncharacterized protein</fullName>
    </submittedName>
</protein>
<name>U5D7Q2_AMBTC</name>
<dbReference type="Gramene" id="ERN18494">
    <property type="protein sequence ID" value="ERN18494"/>
    <property type="gene ID" value="AMTR_s00192p00040250"/>
</dbReference>
<evidence type="ECO:0000256" key="1">
    <source>
        <dbReference type="SAM" id="MobiDB-lite"/>
    </source>
</evidence>
<feature type="compositionally biased region" description="Low complexity" evidence="1">
    <location>
        <begin position="145"/>
        <end position="158"/>
    </location>
</feature>
<gene>
    <name evidence="2" type="ORF">AMTR_s00192p00040250</name>
</gene>
<reference evidence="3" key="1">
    <citation type="journal article" date="2013" name="Science">
        <title>The Amborella genome and the evolution of flowering plants.</title>
        <authorList>
            <consortium name="Amborella Genome Project"/>
        </authorList>
    </citation>
    <scope>NUCLEOTIDE SEQUENCE [LARGE SCALE GENOMIC DNA]</scope>
</reference>
<dbReference type="Proteomes" id="UP000017836">
    <property type="component" value="Unassembled WGS sequence"/>
</dbReference>
<feature type="region of interest" description="Disordered" evidence="1">
    <location>
        <begin position="145"/>
        <end position="191"/>
    </location>
</feature>
<keyword evidence="3" id="KW-1185">Reference proteome</keyword>
<dbReference type="EMBL" id="KI392094">
    <property type="protein sequence ID" value="ERN18494.1"/>
    <property type="molecule type" value="Genomic_DNA"/>
</dbReference>
<sequence length="191" mass="21708">MTPWMEEWRDRIAQVIGVEEHECISLSLYEEKYRVVLRDVATLTDHGERRMQQFRIAYLGGNQFFDEEVTSLSAKRDLALEERDLILEDLESLRRDFEGRGTWQNKTQPEIDSLIDKSGKLSGLLLAAGGNPSLTDLNPYVRVPLPSSVQSPSQSQASTRMTRSPRRIGQRLEGEASTRTPVPEKDSGSRM</sequence>
<accession>U5D7Q2</accession>
<evidence type="ECO:0000313" key="2">
    <source>
        <dbReference type="EMBL" id="ERN18494.1"/>
    </source>
</evidence>